<dbReference type="GO" id="GO:0004719">
    <property type="term" value="F:protein-L-isoaspartate (D-aspartate) O-methyltransferase activity"/>
    <property type="evidence" value="ECO:0007669"/>
    <property type="project" value="InterPro"/>
</dbReference>
<sequence length="268" mass="29654">MCLAPNSGKSGKGSMKLLLQRLGTKAGLENMNLEQLNSDLLDRRNAYQETDLRQARNYMVDDQLRPSEITDPQLLQIMRTLPREECIPLNQRSTAYADITIPLGDNRFLPQPLLTARIIQACLPVLSKKILVVGAATGYSAAIFQQLGAQVVALENNSRISKMGKSFCSRHAPLVKWLENDLNDGAESSAPFDLIYFEGGINQIPNFCIHQLSKNGQLAGVMTIQASTGKAFLATLDLNNIDVFSILNLFDCSLPLLPNFEQINDFKL</sequence>
<dbReference type="EMBL" id="BAMW01000045">
    <property type="protein sequence ID" value="GAN63938.1"/>
    <property type="molecule type" value="Genomic_DNA"/>
</dbReference>
<organism evidence="5 7">
    <name type="scientific">Acetobacter indonesiensis</name>
    <dbReference type="NCBI Taxonomy" id="104101"/>
    <lineage>
        <taxon>Bacteria</taxon>
        <taxon>Pseudomonadati</taxon>
        <taxon>Pseudomonadota</taxon>
        <taxon>Alphaproteobacteria</taxon>
        <taxon>Acetobacterales</taxon>
        <taxon>Acetobacteraceae</taxon>
        <taxon>Acetobacter</taxon>
    </lineage>
</organism>
<dbReference type="Gene3D" id="3.40.50.150">
    <property type="entry name" value="Vaccinia Virus protein VP39"/>
    <property type="match status" value="1"/>
</dbReference>
<dbReference type="Proteomes" id="UP000321104">
    <property type="component" value="Unassembled WGS sequence"/>
</dbReference>
<evidence type="ECO:0000313" key="5">
    <source>
        <dbReference type="EMBL" id="GEN02755.1"/>
    </source>
</evidence>
<dbReference type="Pfam" id="PF01135">
    <property type="entry name" value="PCMT"/>
    <property type="match status" value="1"/>
</dbReference>
<evidence type="ECO:0000313" key="6">
    <source>
        <dbReference type="Proteomes" id="UP000032673"/>
    </source>
</evidence>
<comment type="caution">
    <text evidence="5">The sequence shown here is derived from an EMBL/GenBank/DDBJ whole genome shotgun (WGS) entry which is preliminary data.</text>
</comment>
<dbReference type="PANTHER" id="PTHR11579:SF18">
    <property type="entry name" value="PROTEIN-L-ISOASPARTATE O-METHYLTRANSFERASE"/>
    <property type="match status" value="1"/>
</dbReference>
<dbReference type="InterPro" id="IPR029063">
    <property type="entry name" value="SAM-dependent_MTases_sf"/>
</dbReference>
<proteinExistence type="inferred from homology"/>
<dbReference type="RefSeq" id="WP_255319281.1">
    <property type="nucleotide sequence ID" value="NZ_BAMW01000045.1"/>
</dbReference>
<dbReference type="EMBL" id="BJXQ01000003">
    <property type="protein sequence ID" value="GEN02755.1"/>
    <property type="molecule type" value="Genomic_DNA"/>
</dbReference>
<accession>A0A6N3T2U3</accession>
<dbReference type="PANTHER" id="PTHR11579">
    <property type="entry name" value="PROTEIN-L-ISOASPARTATE O-METHYLTRANSFERASE"/>
    <property type="match status" value="1"/>
</dbReference>
<name>A0A6N3T2U3_9PROT</name>
<evidence type="ECO:0000256" key="3">
    <source>
        <dbReference type="ARBA" id="ARBA00030757"/>
    </source>
</evidence>
<gene>
    <name evidence="4" type="ORF">Abin_047_192</name>
    <name evidence="5" type="ORF">AIN02nite_07800</name>
</gene>
<evidence type="ECO:0000256" key="1">
    <source>
        <dbReference type="ARBA" id="ARBA00005369"/>
    </source>
</evidence>
<dbReference type="CDD" id="cd02440">
    <property type="entry name" value="AdoMet_MTases"/>
    <property type="match status" value="1"/>
</dbReference>
<dbReference type="Proteomes" id="UP000032673">
    <property type="component" value="Unassembled WGS sequence"/>
</dbReference>
<reference evidence="5 7" key="2">
    <citation type="submission" date="2019-07" db="EMBL/GenBank/DDBJ databases">
        <title>Whole genome shotgun sequence of Acetobacter indonesiensis NBRC 16471.</title>
        <authorList>
            <person name="Hosoyama A."/>
            <person name="Uohara A."/>
            <person name="Ohji S."/>
            <person name="Ichikawa N."/>
        </authorList>
    </citation>
    <scope>NUCLEOTIDE SEQUENCE [LARGE SCALE GENOMIC DNA]</scope>
    <source>
        <strain evidence="5 7">NBRC 16471</strain>
    </source>
</reference>
<reference evidence="4 6" key="1">
    <citation type="submission" date="2012-11" db="EMBL/GenBank/DDBJ databases">
        <title>Whole genome sequence of Acetobacter indonesiensis 5H-1.</title>
        <authorList>
            <person name="Azuma Y."/>
            <person name="Higashiura N."/>
            <person name="Hirakawa H."/>
            <person name="Matsushita K."/>
        </authorList>
    </citation>
    <scope>NUCLEOTIDE SEQUENCE [LARGE SCALE GENOMIC DNA]</scope>
    <source>
        <strain evidence="4 6">5H-1</strain>
    </source>
</reference>
<keyword evidence="6" id="KW-1185">Reference proteome</keyword>
<protein>
    <recommendedName>
        <fullName evidence="2">Protein-L-isoaspartate O-methyltransferase</fullName>
    </recommendedName>
    <alternativeName>
        <fullName evidence="3">Protein L-isoaspartyl methyltransferase</fullName>
    </alternativeName>
</protein>
<dbReference type="GO" id="GO:0005737">
    <property type="term" value="C:cytoplasm"/>
    <property type="evidence" value="ECO:0007669"/>
    <property type="project" value="TreeGrafter"/>
</dbReference>
<evidence type="ECO:0000256" key="2">
    <source>
        <dbReference type="ARBA" id="ARBA00013346"/>
    </source>
</evidence>
<dbReference type="InterPro" id="IPR000682">
    <property type="entry name" value="PCMT"/>
</dbReference>
<comment type="similarity">
    <text evidence="1">Belongs to the methyltransferase superfamily. L-isoaspartyl/D-aspartyl protein methyltransferase family.</text>
</comment>
<evidence type="ECO:0000313" key="7">
    <source>
        <dbReference type="Proteomes" id="UP000321104"/>
    </source>
</evidence>
<dbReference type="AlphaFoldDB" id="A0A6N3T2U3"/>
<evidence type="ECO:0000313" key="4">
    <source>
        <dbReference type="EMBL" id="GAN63938.1"/>
    </source>
</evidence>
<dbReference type="SUPFAM" id="SSF53335">
    <property type="entry name" value="S-adenosyl-L-methionine-dependent methyltransferases"/>
    <property type="match status" value="1"/>
</dbReference>